<sequence length="159" mass="17098">MDLDVLATPGHLISLAARGFARLSEARLKPLGFGVGQLPVLVALQDGRASTQRDLARFAKIEQPPMAQMLARMERDGLIQRAPDPTDGRSSRITLTEVAEARLPDAVAALLRGNHEALRDFTDEEAGLLIALLTRLIANLDRLVSVEASPGTPISEKGD</sequence>
<dbReference type="Gene3D" id="1.10.10.10">
    <property type="entry name" value="Winged helix-like DNA-binding domain superfamily/Winged helix DNA-binding domain"/>
    <property type="match status" value="1"/>
</dbReference>
<keyword evidence="3" id="KW-0804">Transcription</keyword>
<name>A0A5N3PBS5_9HYPH</name>
<comment type="caution">
    <text evidence="5">The sequence shown here is derived from an EMBL/GenBank/DDBJ whole genome shotgun (WGS) entry which is preliminary data.</text>
</comment>
<dbReference type="AlphaFoldDB" id="A0A5N3PBS5"/>
<dbReference type="Proteomes" id="UP000325684">
    <property type="component" value="Unassembled WGS sequence"/>
</dbReference>
<accession>A0A5N3PBS5</accession>
<evidence type="ECO:0000256" key="1">
    <source>
        <dbReference type="ARBA" id="ARBA00023015"/>
    </source>
</evidence>
<dbReference type="InterPro" id="IPR000835">
    <property type="entry name" value="HTH_MarR-typ"/>
</dbReference>
<evidence type="ECO:0000313" key="5">
    <source>
        <dbReference type="EMBL" id="KAB0267232.1"/>
    </source>
</evidence>
<evidence type="ECO:0000259" key="4">
    <source>
        <dbReference type="PROSITE" id="PS50995"/>
    </source>
</evidence>
<organism evidence="5 6">
    <name type="scientific">Microvirga brassicacearum</name>
    <dbReference type="NCBI Taxonomy" id="2580413"/>
    <lineage>
        <taxon>Bacteria</taxon>
        <taxon>Pseudomonadati</taxon>
        <taxon>Pseudomonadota</taxon>
        <taxon>Alphaproteobacteria</taxon>
        <taxon>Hyphomicrobiales</taxon>
        <taxon>Methylobacteriaceae</taxon>
        <taxon>Microvirga</taxon>
    </lineage>
</organism>
<evidence type="ECO:0000256" key="2">
    <source>
        <dbReference type="ARBA" id="ARBA00023125"/>
    </source>
</evidence>
<dbReference type="GO" id="GO:0003700">
    <property type="term" value="F:DNA-binding transcription factor activity"/>
    <property type="evidence" value="ECO:0007669"/>
    <property type="project" value="InterPro"/>
</dbReference>
<keyword evidence="2 5" id="KW-0238">DNA-binding</keyword>
<evidence type="ECO:0000256" key="3">
    <source>
        <dbReference type="ARBA" id="ARBA00023163"/>
    </source>
</evidence>
<dbReference type="SUPFAM" id="SSF46785">
    <property type="entry name" value="Winged helix' DNA-binding domain"/>
    <property type="match status" value="1"/>
</dbReference>
<dbReference type="InterPro" id="IPR036390">
    <property type="entry name" value="WH_DNA-bd_sf"/>
</dbReference>
<evidence type="ECO:0000313" key="6">
    <source>
        <dbReference type="Proteomes" id="UP000325684"/>
    </source>
</evidence>
<keyword evidence="6" id="KW-1185">Reference proteome</keyword>
<dbReference type="PANTHER" id="PTHR42756:SF1">
    <property type="entry name" value="TRANSCRIPTIONAL REPRESSOR OF EMRAB OPERON"/>
    <property type="match status" value="1"/>
</dbReference>
<dbReference type="PRINTS" id="PR00598">
    <property type="entry name" value="HTHMARR"/>
</dbReference>
<dbReference type="InterPro" id="IPR036388">
    <property type="entry name" value="WH-like_DNA-bd_sf"/>
</dbReference>
<gene>
    <name evidence="5" type="ORF">FEZ63_07820</name>
</gene>
<dbReference type="EMBL" id="VCMV01000013">
    <property type="protein sequence ID" value="KAB0267232.1"/>
    <property type="molecule type" value="Genomic_DNA"/>
</dbReference>
<dbReference type="Pfam" id="PF12802">
    <property type="entry name" value="MarR_2"/>
    <property type="match status" value="1"/>
</dbReference>
<dbReference type="PANTHER" id="PTHR42756">
    <property type="entry name" value="TRANSCRIPTIONAL REGULATOR, MARR"/>
    <property type="match status" value="1"/>
</dbReference>
<proteinExistence type="predicted"/>
<keyword evidence="1" id="KW-0805">Transcription regulation</keyword>
<dbReference type="GO" id="GO:0003677">
    <property type="term" value="F:DNA binding"/>
    <property type="evidence" value="ECO:0007669"/>
    <property type="project" value="UniProtKB-KW"/>
</dbReference>
<dbReference type="OrthoDB" id="2287011at2"/>
<dbReference type="PROSITE" id="PS50995">
    <property type="entry name" value="HTH_MARR_2"/>
    <property type="match status" value="1"/>
</dbReference>
<reference evidence="5 6" key="1">
    <citation type="journal article" date="2019" name="Microorganisms">
        <title>Genome Insights into the Novel Species Microvirga brassicacearum, a Rapeseed Endophyte with Biotechnological Potential.</title>
        <authorList>
            <person name="Jimenez-Gomez A."/>
            <person name="Saati-Santamaria Z."/>
            <person name="Igual J.M."/>
            <person name="Rivas R."/>
            <person name="Mateos P.F."/>
            <person name="Garcia-Fraile P."/>
        </authorList>
    </citation>
    <scope>NUCLEOTIDE SEQUENCE [LARGE SCALE GENOMIC DNA]</scope>
    <source>
        <strain evidence="5 6">CDVBN77</strain>
    </source>
</reference>
<dbReference type="RefSeq" id="WP_150943077.1">
    <property type="nucleotide sequence ID" value="NZ_VCMV01000013.1"/>
</dbReference>
<protein>
    <submittedName>
        <fullName evidence="5">Winged helix DNA-binding protein</fullName>
    </submittedName>
</protein>
<feature type="domain" description="HTH marR-type" evidence="4">
    <location>
        <begin position="1"/>
        <end position="138"/>
    </location>
</feature>
<dbReference type="SMART" id="SM00347">
    <property type="entry name" value="HTH_MARR"/>
    <property type="match status" value="1"/>
</dbReference>